<sequence length="78" mass="8796">MEKDFVLSKIGAKIKEIRLSKGLSQVELVARMEISTDPNNISRLEAGRSNLTMFTLYRISKALEVPMKDLIDVDLSEV</sequence>
<dbReference type="InterPro" id="IPR001387">
    <property type="entry name" value="Cro/C1-type_HTH"/>
</dbReference>
<keyword evidence="4" id="KW-1185">Reference proteome</keyword>
<dbReference type="PANTHER" id="PTHR46797">
    <property type="entry name" value="HTH-TYPE TRANSCRIPTIONAL REGULATOR"/>
    <property type="match status" value="1"/>
</dbReference>
<dbReference type="Proteomes" id="UP000032361">
    <property type="component" value="Unassembled WGS sequence"/>
</dbReference>
<evidence type="ECO:0000313" key="4">
    <source>
        <dbReference type="Proteomes" id="UP000032361"/>
    </source>
</evidence>
<dbReference type="InterPro" id="IPR010982">
    <property type="entry name" value="Lambda_DNA-bd_dom_sf"/>
</dbReference>
<name>A0A0D7W4C9_9FLAO</name>
<keyword evidence="1" id="KW-0238">DNA-binding</keyword>
<dbReference type="GO" id="GO:0005829">
    <property type="term" value="C:cytosol"/>
    <property type="evidence" value="ECO:0007669"/>
    <property type="project" value="TreeGrafter"/>
</dbReference>
<accession>A0A0D7W4C9</accession>
<feature type="domain" description="HTH cro/C1-type" evidence="2">
    <location>
        <begin position="14"/>
        <end position="70"/>
    </location>
</feature>
<dbReference type="Pfam" id="PF01381">
    <property type="entry name" value="HTH_3"/>
    <property type="match status" value="1"/>
</dbReference>
<dbReference type="EMBL" id="JTDV01000002">
    <property type="protein sequence ID" value="KJD33980.1"/>
    <property type="molecule type" value="Genomic_DNA"/>
</dbReference>
<dbReference type="PANTHER" id="PTHR46797:SF1">
    <property type="entry name" value="METHYLPHOSPHONATE SYNTHASE"/>
    <property type="match status" value="1"/>
</dbReference>
<evidence type="ECO:0000313" key="3">
    <source>
        <dbReference type="EMBL" id="KJD33980.1"/>
    </source>
</evidence>
<dbReference type="InterPro" id="IPR050807">
    <property type="entry name" value="TransReg_Diox_bact_type"/>
</dbReference>
<dbReference type="SMART" id="SM00530">
    <property type="entry name" value="HTH_XRE"/>
    <property type="match status" value="1"/>
</dbReference>
<proteinExistence type="predicted"/>
<dbReference type="Gene3D" id="1.10.260.40">
    <property type="entry name" value="lambda repressor-like DNA-binding domains"/>
    <property type="match status" value="1"/>
</dbReference>
<protein>
    <submittedName>
        <fullName evidence="3">Transcriptional regulator</fullName>
    </submittedName>
</protein>
<reference evidence="3 4" key="1">
    <citation type="journal article" date="2015" name="Antonie Van Leeuwenhoek">
        <title>Tamlana nanhaiensis sp. nov., isolated from surface seawater collected from the South China Sea.</title>
        <authorList>
            <person name="Liu X."/>
            <person name="Lai Q."/>
            <person name="Du Y."/>
            <person name="Li G."/>
            <person name="Sun F."/>
            <person name="Shao Z."/>
        </authorList>
    </citation>
    <scope>NUCLEOTIDE SEQUENCE [LARGE SCALE GENOMIC DNA]</scope>
    <source>
        <strain evidence="3 4">FHC16</strain>
    </source>
</reference>
<evidence type="ECO:0000256" key="1">
    <source>
        <dbReference type="ARBA" id="ARBA00023125"/>
    </source>
</evidence>
<dbReference type="GO" id="GO:0003677">
    <property type="term" value="F:DNA binding"/>
    <property type="evidence" value="ECO:0007669"/>
    <property type="project" value="UniProtKB-KW"/>
</dbReference>
<dbReference type="OrthoDB" id="2902336at2"/>
<comment type="caution">
    <text evidence="3">The sequence shown here is derived from an EMBL/GenBank/DDBJ whole genome shotgun (WGS) entry which is preliminary data.</text>
</comment>
<dbReference type="CDD" id="cd00093">
    <property type="entry name" value="HTH_XRE"/>
    <property type="match status" value="1"/>
</dbReference>
<gene>
    <name evidence="3" type="ORF">PK35_04385</name>
</gene>
<organism evidence="3 4">
    <name type="scientific">Neotamlana nanhaiensis</name>
    <dbReference type="NCBI Taxonomy" id="1382798"/>
    <lineage>
        <taxon>Bacteria</taxon>
        <taxon>Pseudomonadati</taxon>
        <taxon>Bacteroidota</taxon>
        <taxon>Flavobacteriia</taxon>
        <taxon>Flavobacteriales</taxon>
        <taxon>Flavobacteriaceae</taxon>
        <taxon>Neotamlana</taxon>
    </lineage>
</organism>
<evidence type="ECO:0000259" key="2">
    <source>
        <dbReference type="PROSITE" id="PS50943"/>
    </source>
</evidence>
<dbReference type="PATRIC" id="fig|1382798.3.peg.2053"/>
<dbReference type="PROSITE" id="PS50943">
    <property type="entry name" value="HTH_CROC1"/>
    <property type="match status" value="1"/>
</dbReference>
<dbReference type="SUPFAM" id="SSF47413">
    <property type="entry name" value="lambda repressor-like DNA-binding domains"/>
    <property type="match status" value="1"/>
</dbReference>
<dbReference type="STRING" id="1382798.PK35_04385"/>
<dbReference type="RefSeq" id="WP_044625471.1">
    <property type="nucleotide sequence ID" value="NZ_JTDV01000002.1"/>
</dbReference>
<dbReference type="GO" id="GO:0003700">
    <property type="term" value="F:DNA-binding transcription factor activity"/>
    <property type="evidence" value="ECO:0007669"/>
    <property type="project" value="TreeGrafter"/>
</dbReference>
<dbReference type="AlphaFoldDB" id="A0A0D7W4C9"/>